<evidence type="ECO:0000313" key="1">
    <source>
        <dbReference type="EMBL" id="CAD8642682.1"/>
    </source>
</evidence>
<protein>
    <submittedName>
        <fullName evidence="1">Uncharacterized protein</fullName>
    </submittedName>
</protein>
<sequence length="119" mass="12724">MIPPTACTHFPAALVAHSHALAVTHAGVDTLVQTRTHAVLTRPLLAGTSAGCLFAPPSLSFVQGPCFLLTPFSMSFLSSPTFGPTLPLYPGPTRRAQIQIHDARMHELKLKVCAQLCDH</sequence>
<dbReference type="AlphaFoldDB" id="A0A7S0QQ39"/>
<name>A0A7S0QQ39_9CRYP</name>
<gene>
    <name evidence="1" type="ORF">CCUR1050_LOCUS20366</name>
</gene>
<proteinExistence type="predicted"/>
<dbReference type="EMBL" id="HBEZ01037068">
    <property type="protein sequence ID" value="CAD8642682.1"/>
    <property type="molecule type" value="Transcribed_RNA"/>
</dbReference>
<accession>A0A7S0QQ39</accession>
<organism evidence="1">
    <name type="scientific">Cryptomonas curvata</name>
    <dbReference type="NCBI Taxonomy" id="233186"/>
    <lineage>
        <taxon>Eukaryota</taxon>
        <taxon>Cryptophyceae</taxon>
        <taxon>Cryptomonadales</taxon>
        <taxon>Cryptomonadaceae</taxon>
        <taxon>Cryptomonas</taxon>
    </lineage>
</organism>
<reference evidence="1" key="1">
    <citation type="submission" date="2021-01" db="EMBL/GenBank/DDBJ databases">
        <authorList>
            <person name="Corre E."/>
            <person name="Pelletier E."/>
            <person name="Niang G."/>
            <person name="Scheremetjew M."/>
            <person name="Finn R."/>
            <person name="Kale V."/>
            <person name="Holt S."/>
            <person name="Cochrane G."/>
            <person name="Meng A."/>
            <person name="Brown T."/>
            <person name="Cohen L."/>
        </authorList>
    </citation>
    <scope>NUCLEOTIDE SEQUENCE</scope>
    <source>
        <strain evidence="1">CCAP979/52</strain>
    </source>
</reference>